<dbReference type="Proteomes" id="UP000190102">
    <property type="component" value="Unassembled WGS sequence"/>
</dbReference>
<name>A0A1T4RJ10_9BACT</name>
<dbReference type="Pfam" id="PF19190">
    <property type="entry name" value="BACON_2"/>
    <property type="match status" value="1"/>
</dbReference>
<evidence type="ECO:0000313" key="3">
    <source>
        <dbReference type="EMBL" id="SKA15982.1"/>
    </source>
</evidence>
<feature type="signal peptide" evidence="1">
    <location>
        <begin position="1"/>
        <end position="23"/>
    </location>
</feature>
<evidence type="ECO:0000259" key="2">
    <source>
        <dbReference type="Pfam" id="PF19190"/>
    </source>
</evidence>
<reference evidence="4" key="1">
    <citation type="submission" date="2017-02" db="EMBL/GenBank/DDBJ databases">
        <authorList>
            <person name="Varghese N."/>
            <person name="Submissions S."/>
        </authorList>
    </citation>
    <scope>NUCLEOTIDE SEQUENCE [LARGE SCALE GENOMIC DNA]</scope>
    <source>
        <strain evidence="4">ATCC BAA-34</strain>
    </source>
</reference>
<organism evidence="3 4">
    <name type="scientific">Trichlorobacter thiogenes</name>
    <dbReference type="NCBI Taxonomy" id="115783"/>
    <lineage>
        <taxon>Bacteria</taxon>
        <taxon>Pseudomonadati</taxon>
        <taxon>Thermodesulfobacteriota</taxon>
        <taxon>Desulfuromonadia</taxon>
        <taxon>Geobacterales</taxon>
        <taxon>Geobacteraceae</taxon>
        <taxon>Trichlorobacter</taxon>
    </lineage>
</organism>
<gene>
    <name evidence="3" type="ORF">SAMN02745119_02906</name>
</gene>
<dbReference type="OrthoDB" id="9798386at2"/>
<dbReference type="InterPro" id="IPR024361">
    <property type="entry name" value="BACON"/>
</dbReference>
<sequence length="366" mass="37140">MRIQAFVALLRVILLTLALPCLAEAVYSQPAATFSAGGGLTTSTQYSNQGIIGQVGVVGSSGSSLYSAEHGFLPVLGGWKLLYPVIAATPGTLTFTLAANASADQSLGISNSGGSTLAWTVVKNTPDTIFTLTPASGSNSGTVTVTANATGLSLGTYQNSLTISGAGISQTMLVQLDLAVSTPGLYTLRITLKLATSKKGGGTVTSTVPDSRLSCARNGGIDDVICSAEFTPGSSVTLTQTPDSNTQWGSWSAAGCASNQNCAVGVNSPLVDTAITFPYAAMATINLGSGFESLMLAYGAAAATDTIKARAVVFPAENLLLNAGKKITLLGGLDAYYLPLVGQFSTLSGTLTVGTGSLTIDRLIIK</sequence>
<keyword evidence="4" id="KW-1185">Reference proteome</keyword>
<dbReference type="AlphaFoldDB" id="A0A1T4RJ10"/>
<evidence type="ECO:0000256" key="1">
    <source>
        <dbReference type="SAM" id="SignalP"/>
    </source>
</evidence>
<dbReference type="EMBL" id="FUWR01000021">
    <property type="protein sequence ID" value="SKA15982.1"/>
    <property type="molecule type" value="Genomic_DNA"/>
</dbReference>
<feature type="domain" description="BACON" evidence="2">
    <location>
        <begin position="86"/>
        <end position="167"/>
    </location>
</feature>
<proteinExistence type="predicted"/>
<protein>
    <recommendedName>
        <fullName evidence="2">BACON domain-containing protein</fullName>
    </recommendedName>
</protein>
<accession>A0A1T4RJ10</accession>
<dbReference type="STRING" id="115783.SAMN02745119_02906"/>
<feature type="chain" id="PRO_5010586449" description="BACON domain-containing protein" evidence="1">
    <location>
        <begin position="24"/>
        <end position="366"/>
    </location>
</feature>
<evidence type="ECO:0000313" key="4">
    <source>
        <dbReference type="Proteomes" id="UP000190102"/>
    </source>
</evidence>
<keyword evidence="1" id="KW-0732">Signal</keyword>
<dbReference type="RefSeq" id="WP_078791125.1">
    <property type="nucleotide sequence ID" value="NZ_FUWR01000021.1"/>
</dbReference>